<dbReference type="SUPFAM" id="SSF52047">
    <property type="entry name" value="RNI-like"/>
    <property type="match status" value="1"/>
</dbReference>
<dbReference type="PANTHER" id="PTHR20933:SF4">
    <property type="entry name" value="F-BOX INVOLVED IN POLYQ PATHOGENESIS, ISOFORM A"/>
    <property type="match status" value="1"/>
</dbReference>
<dbReference type="PANTHER" id="PTHR20933">
    <property type="entry name" value="F-BOX ONLY PROTEIN 33"/>
    <property type="match status" value="1"/>
</dbReference>
<evidence type="ECO:0000259" key="2">
    <source>
        <dbReference type="PROSITE" id="PS50181"/>
    </source>
</evidence>
<dbReference type="SUPFAM" id="SSF81383">
    <property type="entry name" value="F-box domain"/>
    <property type="match status" value="1"/>
</dbReference>
<comment type="caution">
    <text evidence="3">The sequence shown here is derived from an EMBL/GenBank/DDBJ whole genome shotgun (WGS) entry which is preliminary data.</text>
</comment>
<dbReference type="Proteomes" id="UP001233172">
    <property type="component" value="Unassembled WGS sequence"/>
</dbReference>
<dbReference type="AlphaFoldDB" id="A0AAD8ASD4"/>
<accession>A0AAD8ASD4</accession>
<dbReference type="GO" id="GO:0031398">
    <property type="term" value="P:positive regulation of protein ubiquitination"/>
    <property type="evidence" value="ECO:0007669"/>
    <property type="project" value="TreeGrafter"/>
</dbReference>
<evidence type="ECO:0000313" key="4">
    <source>
        <dbReference type="Proteomes" id="UP001233172"/>
    </source>
</evidence>
<organism evidence="3 4">
    <name type="scientific">Biomphalaria pfeifferi</name>
    <name type="common">Bloodfluke planorb</name>
    <name type="synonym">Freshwater snail</name>
    <dbReference type="NCBI Taxonomy" id="112525"/>
    <lineage>
        <taxon>Eukaryota</taxon>
        <taxon>Metazoa</taxon>
        <taxon>Spiralia</taxon>
        <taxon>Lophotrochozoa</taxon>
        <taxon>Mollusca</taxon>
        <taxon>Gastropoda</taxon>
        <taxon>Heterobranchia</taxon>
        <taxon>Euthyneura</taxon>
        <taxon>Panpulmonata</taxon>
        <taxon>Hygrophila</taxon>
        <taxon>Lymnaeoidea</taxon>
        <taxon>Planorbidae</taxon>
        <taxon>Biomphalaria</taxon>
    </lineage>
</organism>
<protein>
    <submittedName>
        <fullName evidence="3">F-box only protein 39</fullName>
    </submittedName>
</protein>
<keyword evidence="4" id="KW-1185">Reference proteome</keyword>
<reference evidence="3" key="1">
    <citation type="journal article" date="2023" name="PLoS Negl. Trop. Dis.">
        <title>A genome sequence for Biomphalaria pfeifferi, the major vector snail for the human-infecting parasite Schistosoma mansoni.</title>
        <authorList>
            <person name="Bu L."/>
            <person name="Lu L."/>
            <person name="Laidemitt M.R."/>
            <person name="Zhang S.M."/>
            <person name="Mutuku M."/>
            <person name="Mkoji G."/>
            <person name="Steinauer M."/>
            <person name="Loker E.S."/>
        </authorList>
    </citation>
    <scope>NUCLEOTIDE SEQUENCE</scope>
    <source>
        <strain evidence="3">KasaAsao</strain>
    </source>
</reference>
<sequence>MSRQRKPRPPKAEEKEVIEIQSSVEACFSRLPIEIVIHVFTFLRREDLVRAMSVCTSWKCLILNGPSLWRVQTFDLHCSSGSTRKVDLFCAQNFGRHCRTLSLTCRHPGKHECKIMANRFKLVLEGWSAAAITSFKVSGLRMGCTSNLVVKSICSAMTRMFSRNRSLQVFEMPSAHWSLLEGRKALNAVFRKSRNTLETLSIEDYFLSGLTVNMDWLSTHLTSLTKLTKLSINLFYLTDESVVSLARARKGELEHLSLWANYVTPWTPRIPFESWNCLTKACPNMEVEFNIVGHVIKPNDSLPAIMDSVLPVSSVKIEIRRQGFRAEGVLRHIKKFYWKQLQRLELDLHKKTDYFDELLIKLVKKCPRLVHVKVSASYRSKRTSSTVHKIVKERLQMLDMSDDQRNKKTCTDNNAVNIAPKFEDPVEEPYCLQHATSRPVDPMQGQSGLQQAAPRLEDTKGGQSGLQYAAPRLEDPIERQSDLQHAAPRPEDPKEGQSGLQHTASRIEDPMEGQSGLQHAASRIDDPMEGQSGLQQTASRLEDPLERQSDLQHASH</sequence>
<dbReference type="EMBL" id="JASAOG010000357">
    <property type="protein sequence ID" value="KAK0040065.1"/>
    <property type="molecule type" value="Genomic_DNA"/>
</dbReference>
<name>A0AAD8ASD4_BIOPF</name>
<feature type="compositionally biased region" description="Basic and acidic residues" evidence="1">
    <location>
        <begin position="540"/>
        <end position="550"/>
    </location>
</feature>
<dbReference type="InterPro" id="IPR032675">
    <property type="entry name" value="LRR_dom_sf"/>
</dbReference>
<evidence type="ECO:0000256" key="1">
    <source>
        <dbReference type="SAM" id="MobiDB-lite"/>
    </source>
</evidence>
<evidence type="ECO:0000313" key="3">
    <source>
        <dbReference type="EMBL" id="KAK0040065.1"/>
    </source>
</evidence>
<proteinExistence type="predicted"/>
<feature type="region of interest" description="Disordered" evidence="1">
    <location>
        <begin position="481"/>
        <end position="556"/>
    </location>
</feature>
<dbReference type="SMART" id="SM00256">
    <property type="entry name" value="FBOX"/>
    <property type="match status" value="1"/>
</dbReference>
<dbReference type="InterPro" id="IPR001810">
    <property type="entry name" value="F-box_dom"/>
</dbReference>
<dbReference type="InterPro" id="IPR036047">
    <property type="entry name" value="F-box-like_dom_sf"/>
</dbReference>
<reference evidence="3" key="2">
    <citation type="submission" date="2023-04" db="EMBL/GenBank/DDBJ databases">
        <authorList>
            <person name="Bu L."/>
            <person name="Lu L."/>
            <person name="Laidemitt M.R."/>
            <person name="Zhang S.M."/>
            <person name="Mutuku M."/>
            <person name="Mkoji G."/>
            <person name="Steinauer M."/>
            <person name="Loker E.S."/>
        </authorList>
    </citation>
    <scope>NUCLEOTIDE SEQUENCE</scope>
    <source>
        <strain evidence="3">KasaAsao</strain>
        <tissue evidence="3">Whole Snail</tissue>
    </source>
</reference>
<feature type="region of interest" description="Disordered" evidence="1">
    <location>
        <begin position="436"/>
        <end position="466"/>
    </location>
</feature>
<dbReference type="Gene3D" id="3.80.10.10">
    <property type="entry name" value="Ribonuclease Inhibitor"/>
    <property type="match status" value="1"/>
</dbReference>
<gene>
    <name evidence="3" type="ORF">Bpfe_030504</name>
</gene>
<feature type="domain" description="F-box" evidence="2">
    <location>
        <begin position="25"/>
        <end position="72"/>
    </location>
</feature>
<dbReference type="Pfam" id="PF12937">
    <property type="entry name" value="F-box-like"/>
    <property type="match status" value="1"/>
</dbReference>
<feature type="compositionally biased region" description="Basic and acidic residues" evidence="1">
    <location>
        <begin position="481"/>
        <end position="495"/>
    </location>
</feature>
<dbReference type="PROSITE" id="PS50181">
    <property type="entry name" value="FBOX"/>
    <property type="match status" value="1"/>
</dbReference>